<evidence type="ECO:0000256" key="13">
    <source>
        <dbReference type="ARBA" id="ARBA00023136"/>
    </source>
</evidence>
<sequence length="172" mass="20629">MNQIILLMNYFNTINFFFMNHPISMGLILLIQTILLSLLCGMLSMSYWYSYILFLIMIGGMLILFIYMTSLASNQMIKFSMKKSLYLLTLFMLMYMINFFMFDHIINFMNNEMNPFNENFYFIYKENSLDLMKLYNNPNLNMTILMIIYLLMTMIITIKISKINYGPLRSNY</sequence>
<proteinExistence type="inferred from homology"/>
<organism evidence="17">
    <name type="scientific">Climacia areolaris</name>
    <dbReference type="NCBI Taxonomy" id="560896"/>
    <lineage>
        <taxon>Eukaryota</taxon>
        <taxon>Metazoa</taxon>
        <taxon>Ecdysozoa</taxon>
        <taxon>Arthropoda</taxon>
        <taxon>Hexapoda</taxon>
        <taxon>Insecta</taxon>
        <taxon>Pterygota</taxon>
        <taxon>Neoptera</taxon>
        <taxon>Endopterygota</taxon>
        <taxon>Neuroptera</taxon>
        <taxon>Hemerobiiformia</taxon>
        <taxon>Sisyridae</taxon>
        <taxon>Climacia</taxon>
    </lineage>
</organism>
<reference evidence="17" key="1">
    <citation type="submission" date="2015-08" db="EMBL/GenBank/DDBJ databases">
        <title>Mitochondrial genomes and implications for higher phylogeny of Neuroptera (Insecta: Neuropteroidea).</title>
        <authorList>
            <person name="Wang Y."/>
            <person name="Liu X."/>
            <person name="Winterton S.L."/>
            <person name="Yang D."/>
        </authorList>
    </citation>
    <scope>NUCLEOTIDE SEQUENCE</scope>
</reference>
<evidence type="ECO:0000313" key="17">
    <source>
        <dbReference type="EMBL" id="AMW68044.1"/>
    </source>
</evidence>
<dbReference type="InterPro" id="IPR050269">
    <property type="entry name" value="ComplexI_Subunit6"/>
</dbReference>
<comment type="catalytic activity">
    <reaction evidence="15">
        <text>a ubiquinone + NADH + 5 H(+)(in) = a ubiquinol + NAD(+) + 4 H(+)(out)</text>
        <dbReference type="Rhea" id="RHEA:29091"/>
        <dbReference type="Rhea" id="RHEA-COMP:9565"/>
        <dbReference type="Rhea" id="RHEA-COMP:9566"/>
        <dbReference type="ChEBI" id="CHEBI:15378"/>
        <dbReference type="ChEBI" id="CHEBI:16389"/>
        <dbReference type="ChEBI" id="CHEBI:17976"/>
        <dbReference type="ChEBI" id="CHEBI:57540"/>
        <dbReference type="ChEBI" id="CHEBI:57945"/>
        <dbReference type="EC" id="7.1.1.2"/>
    </reaction>
</comment>
<dbReference type="GO" id="GO:0008137">
    <property type="term" value="F:NADH dehydrogenase (ubiquinone) activity"/>
    <property type="evidence" value="ECO:0007669"/>
    <property type="project" value="UniProtKB-EC"/>
</dbReference>
<evidence type="ECO:0000256" key="6">
    <source>
        <dbReference type="ARBA" id="ARBA00022660"/>
    </source>
</evidence>
<dbReference type="EC" id="7.1.1.2" evidence="3"/>
<evidence type="ECO:0000256" key="2">
    <source>
        <dbReference type="ARBA" id="ARBA00005698"/>
    </source>
</evidence>
<gene>
    <name evidence="17" type="primary">ND6</name>
</gene>
<dbReference type="GO" id="GO:0031966">
    <property type="term" value="C:mitochondrial membrane"/>
    <property type="evidence" value="ECO:0007669"/>
    <property type="project" value="UniProtKB-SubCell"/>
</dbReference>
<evidence type="ECO:0000256" key="14">
    <source>
        <dbReference type="ARBA" id="ARBA00031019"/>
    </source>
</evidence>
<comment type="subcellular location">
    <subcellularLocation>
        <location evidence="1">Mitochondrion membrane</location>
        <topology evidence="1">Multi-pass membrane protein</topology>
    </subcellularLocation>
</comment>
<dbReference type="EMBL" id="KT425088">
    <property type="protein sequence ID" value="AMW68044.1"/>
    <property type="molecule type" value="Genomic_DNA"/>
</dbReference>
<geneLocation type="mitochondrion" evidence="17"/>
<evidence type="ECO:0000256" key="1">
    <source>
        <dbReference type="ARBA" id="ARBA00004225"/>
    </source>
</evidence>
<evidence type="ECO:0000256" key="3">
    <source>
        <dbReference type="ARBA" id="ARBA00012944"/>
    </source>
</evidence>
<accession>A0A1S5QYQ8</accession>
<keyword evidence="8" id="KW-1278">Translocase</keyword>
<evidence type="ECO:0000256" key="10">
    <source>
        <dbReference type="ARBA" id="ARBA00022989"/>
    </source>
</evidence>
<evidence type="ECO:0000256" key="15">
    <source>
        <dbReference type="ARBA" id="ARBA00049551"/>
    </source>
</evidence>
<keyword evidence="6" id="KW-0679">Respiratory chain</keyword>
<keyword evidence="7 16" id="KW-0812">Transmembrane</keyword>
<protein>
    <recommendedName>
        <fullName evidence="4">NADH-ubiquinone oxidoreductase chain 6</fullName>
        <ecNumber evidence="3">7.1.1.2</ecNumber>
    </recommendedName>
    <alternativeName>
        <fullName evidence="14">NADH dehydrogenase subunit 6</fullName>
    </alternativeName>
</protein>
<evidence type="ECO:0000256" key="12">
    <source>
        <dbReference type="ARBA" id="ARBA00023128"/>
    </source>
</evidence>
<dbReference type="PANTHER" id="PTHR11435">
    <property type="entry name" value="NADH UBIQUINONE OXIDOREDUCTASE SUBUNIT ND6"/>
    <property type="match status" value="1"/>
</dbReference>
<feature type="transmembrane region" description="Helical" evidence="16">
    <location>
        <begin position="140"/>
        <end position="160"/>
    </location>
</feature>
<keyword evidence="11" id="KW-0520">NAD</keyword>
<evidence type="ECO:0000256" key="11">
    <source>
        <dbReference type="ARBA" id="ARBA00023027"/>
    </source>
</evidence>
<evidence type="ECO:0000256" key="4">
    <source>
        <dbReference type="ARBA" id="ARBA00021095"/>
    </source>
</evidence>
<dbReference type="AlphaFoldDB" id="A0A1S5QYQ8"/>
<dbReference type="PANTHER" id="PTHR11435:SF1">
    <property type="entry name" value="NADH-UBIQUINONE OXIDOREDUCTASE CHAIN 6"/>
    <property type="match status" value="1"/>
</dbReference>
<keyword evidence="13 16" id="KW-0472">Membrane</keyword>
<evidence type="ECO:0000256" key="16">
    <source>
        <dbReference type="SAM" id="Phobius"/>
    </source>
</evidence>
<feature type="transmembrane region" description="Helical" evidence="16">
    <location>
        <begin position="51"/>
        <end position="73"/>
    </location>
</feature>
<feature type="transmembrane region" description="Helical" evidence="16">
    <location>
        <begin position="21"/>
        <end position="45"/>
    </location>
</feature>
<feature type="transmembrane region" description="Helical" evidence="16">
    <location>
        <begin position="85"/>
        <end position="106"/>
    </location>
</feature>
<evidence type="ECO:0000256" key="5">
    <source>
        <dbReference type="ARBA" id="ARBA00022448"/>
    </source>
</evidence>
<keyword evidence="12 17" id="KW-0496">Mitochondrion</keyword>
<keyword evidence="9" id="KW-0249">Electron transport</keyword>
<comment type="similarity">
    <text evidence="2">Belongs to the complex I subunit 6 family.</text>
</comment>
<keyword evidence="10 16" id="KW-1133">Transmembrane helix</keyword>
<evidence type="ECO:0000256" key="9">
    <source>
        <dbReference type="ARBA" id="ARBA00022982"/>
    </source>
</evidence>
<name>A0A1S5QYQ8_9NEOP</name>
<keyword evidence="5" id="KW-0813">Transport</keyword>
<evidence type="ECO:0000256" key="8">
    <source>
        <dbReference type="ARBA" id="ARBA00022967"/>
    </source>
</evidence>
<evidence type="ECO:0000256" key="7">
    <source>
        <dbReference type="ARBA" id="ARBA00022692"/>
    </source>
</evidence>